<keyword evidence="6" id="KW-1185">Reference proteome</keyword>
<evidence type="ECO:0000256" key="2">
    <source>
        <dbReference type="PROSITE-ProRule" id="PRU00663"/>
    </source>
</evidence>
<feature type="region of interest" description="Disordered" evidence="3">
    <location>
        <begin position="1"/>
        <end position="48"/>
    </location>
</feature>
<evidence type="ECO:0000313" key="5">
    <source>
        <dbReference type="EMBL" id="KAF3551026.1"/>
    </source>
</evidence>
<comment type="caution">
    <text evidence="5">The sequence shown here is derived from an EMBL/GenBank/DDBJ whole genome shotgun (WGS) entry which is preliminary data.</text>
</comment>
<keyword evidence="1 2" id="KW-0344">Guanine-nucleotide releasing factor</keyword>
<sequence length="393" mass="44045">MFDGRNSGHSSFSSRGDGRHTPDHELAVHATPSAQRTRRGRQNRTSDMEAMKARFAKLLLGEDMSGGNEGVTSALALSNAITNLADSVFGEQMKLQPMYPETKKIWRKEMNLLLSVVDHIVQFVPSKQMGKNGAFTEIMVTKQRDDLLMNIPALRKLDSVLLETLDNFKDQKDFWYVPRDVEDTSNNGDWRRDENWWLPVVKVPSDGLSEESRKLLQSQKDSVAQVLKAATAINDVVLSEINIPDNYIDSLPKSLELRGAIGNGADIRTDSKQIPEHELTIRGMNPASSSRRGKQARTSDMEMMRERFAKLLLGEDMSGGEKGVTSALALSNAITNLADSMFGEQMKLQPINPKRKKIWRKEMDWLLSVVDHIVQFVPSKQVAKTGDFTEVDA</sequence>
<feature type="compositionally biased region" description="Basic and acidic residues" evidence="3">
    <location>
        <begin position="16"/>
        <end position="27"/>
    </location>
</feature>
<dbReference type="Gene3D" id="1.20.58.2010">
    <property type="entry name" value="PRONE domain, subdomain 1"/>
    <property type="match status" value="2"/>
</dbReference>
<accession>A0ABQ7CHJ4</accession>
<evidence type="ECO:0000256" key="1">
    <source>
        <dbReference type="ARBA" id="ARBA00022658"/>
    </source>
</evidence>
<dbReference type="Proteomes" id="UP000266723">
    <property type="component" value="Unassembled WGS sequence"/>
</dbReference>
<dbReference type="Pfam" id="PF03759">
    <property type="entry name" value="PRONE"/>
    <property type="match status" value="2"/>
</dbReference>
<dbReference type="EMBL" id="QGKV02000832">
    <property type="protein sequence ID" value="KAF3551026.1"/>
    <property type="molecule type" value="Genomic_DNA"/>
</dbReference>
<proteinExistence type="predicted"/>
<organism evidence="5 6">
    <name type="scientific">Brassica cretica</name>
    <name type="common">Mustard</name>
    <dbReference type="NCBI Taxonomy" id="69181"/>
    <lineage>
        <taxon>Eukaryota</taxon>
        <taxon>Viridiplantae</taxon>
        <taxon>Streptophyta</taxon>
        <taxon>Embryophyta</taxon>
        <taxon>Tracheophyta</taxon>
        <taxon>Spermatophyta</taxon>
        <taxon>Magnoliopsida</taxon>
        <taxon>eudicotyledons</taxon>
        <taxon>Gunneridae</taxon>
        <taxon>Pentapetalae</taxon>
        <taxon>rosids</taxon>
        <taxon>malvids</taxon>
        <taxon>Brassicales</taxon>
        <taxon>Brassicaceae</taxon>
        <taxon>Brassiceae</taxon>
        <taxon>Brassica</taxon>
    </lineage>
</organism>
<dbReference type="PROSITE" id="PS51334">
    <property type="entry name" value="PRONE"/>
    <property type="match status" value="1"/>
</dbReference>
<evidence type="ECO:0000256" key="3">
    <source>
        <dbReference type="SAM" id="MobiDB-lite"/>
    </source>
</evidence>
<gene>
    <name evidence="5" type="ORF">DY000_02000844</name>
</gene>
<dbReference type="PANTHER" id="PTHR33101">
    <property type="entry name" value="ROP GUANINE NUCLEOTIDE EXCHANGE FACTOR 1"/>
    <property type="match status" value="1"/>
</dbReference>
<feature type="domain" description="PRONE" evidence="4">
    <location>
        <begin position="38"/>
        <end position="393"/>
    </location>
</feature>
<dbReference type="InterPro" id="IPR038937">
    <property type="entry name" value="RopGEF"/>
</dbReference>
<reference evidence="5 6" key="1">
    <citation type="journal article" date="2020" name="BMC Genomics">
        <title>Intraspecific diversification of the crop wild relative Brassica cretica Lam. using demographic model selection.</title>
        <authorList>
            <person name="Kioukis A."/>
            <person name="Michalopoulou V.A."/>
            <person name="Briers L."/>
            <person name="Pirintsos S."/>
            <person name="Studholme D.J."/>
            <person name="Pavlidis P."/>
            <person name="Sarris P.F."/>
        </authorList>
    </citation>
    <scope>NUCLEOTIDE SEQUENCE [LARGE SCALE GENOMIC DNA]</scope>
    <source>
        <strain evidence="6">cv. PFS-1207/04</strain>
    </source>
</reference>
<name>A0ABQ7CHJ4_BRACR</name>
<evidence type="ECO:0000313" key="6">
    <source>
        <dbReference type="Proteomes" id="UP000266723"/>
    </source>
</evidence>
<dbReference type="PANTHER" id="PTHR33101:SF56">
    <property type="entry name" value="PRONE DOMAIN-CONTAINING PROTEIN"/>
    <property type="match status" value="1"/>
</dbReference>
<dbReference type="InterPro" id="IPR005512">
    <property type="entry name" value="PRONE_dom"/>
</dbReference>
<evidence type="ECO:0000259" key="4">
    <source>
        <dbReference type="PROSITE" id="PS51334"/>
    </source>
</evidence>
<protein>
    <recommendedName>
        <fullName evidence="4">PRONE domain-containing protein</fullName>
    </recommendedName>
</protein>